<accession>A0A0P0D914</accession>
<proteinExistence type="predicted"/>
<dbReference type="RefSeq" id="WP_054725018.1">
    <property type="nucleotide sequence ID" value="NZ_CP012898.1"/>
</dbReference>
<reference evidence="2 3" key="1">
    <citation type="submission" date="2015-10" db="EMBL/GenBank/DDBJ databases">
        <authorList>
            <person name="Gilbert D.G."/>
        </authorList>
    </citation>
    <scope>NUCLEOTIDE SEQUENCE [LARGE SCALE GENOMIC DNA]</scope>
    <source>
        <strain evidence="3">HZ-22</strain>
    </source>
</reference>
<dbReference type="Proteomes" id="UP000057981">
    <property type="component" value="Chromosome"/>
</dbReference>
<evidence type="ECO:0000256" key="1">
    <source>
        <dbReference type="SAM" id="MobiDB-lite"/>
    </source>
</evidence>
<feature type="region of interest" description="Disordered" evidence="1">
    <location>
        <begin position="1"/>
        <end position="27"/>
    </location>
</feature>
<organism evidence="2 3">
    <name type="scientific">Pseudalgibacter alginicilyticus</name>
    <dbReference type="NCBI Taxonomy" id="1736674"/>
    <lineage>
        <taxon>Bacteria</taxon>
        <taxon>Pseudomonadati</taxon>
        <taxon>Bacteroidota</taxon>
        <taxon>Flavobacteriia</taxon>
        <taxon>Flavobacteriales</taxon>
        <taxon>Flavobacteriaceae</taxon>
        <taxon>Pseudalgibacter</taxon>
    </lineage>
</organism>
<dbReference type="STRING" id="1736674.APS56_04095"/>
<keyword evidence="3" id="KW-1185">Reference proteome</keyword>
<feature type="compositionally biased region" description="Basic and acidic residues" evidence="1">
    <location>
        <begin position="1"/>
        <end position="10"/>
    </location>
</feature>
<evidence type="ECO:0000313" key="3">
    <source>
        <dbReference type="Proteomes" id="UP000057981"/>
    </source>
</evidence>
<dbReference type="KEGG" id="ahz:APS56_04095"/>
<dbReference type="EMBL" id="CP012898">
    <property type="protein sequence ID" value="ALJ04369.1"/>
    <property type="molecule type" value="Genomic_DNA"/>
</dbReference>
<sequence>MSFKNNKELARQAGKLSSRKGQSNKMSVETREAFKVLVESNLTRLQDDINQLEPKDRLKVIMELATFVLPKLNAIDITSGGEQLERFVTINIEDYE</sequence>
<dbReference type="AlphaFoldDB" id="A0A0P0D914"/>
<evidence type="ECO:0000313" key="2">
    <source>
        <dbReference type="EMBL" id="ALJ04369.1"/>
    </source>
</evidence>
<gene>
    <name evidence="2" type="ORF">APS56_04095</name>
</gene>
<protein>
    <submittedName>
        <fullName evidence="2">Uncharacterized protein</fullName>
    </submittedName>
</protein>
<dbReference type="OrthoDB" id="1377054at2"/>
<name>A0A0P0D914_9FLAO</name>